<organism evidence="2 3">
    <name type="scientific">Ectocarpus siliculosus</name>
    <name type="common">Brown alga</name>
    <name type="synonym">Conferva siliculosa</name>
    <dbReference type="NCBI Taxonomy" id="2880"/>
    <lineage>
        <taxon>Eukaryota</taxon>
        <taxon>Sar</taxon>
        <taxon>Stramenopiles</taxon>
        <taxon>Ochrophyta</taxon>
        <taxon>PX clade</taxon>
        <taxon>Phaeophyceae</taxon>
        <taxon>Ectocarpales</taxon>
        <taxon>Ectocarpaceae</taxon>
        <taxon>Ectocarpus</taxon>
    </lineage>
</organism>
<evidence type="ECO:0000313" key="2">
    <source>
        <dbReference type="EMBL" id="CBJ27937.1"/>
    </source>
</evidence>
<feature type="compositionally biased region" description="Basic and acidic residues" evidence="1">
    <location>
        <begin position="17"/>
        <end position="30"/>
    </location>
</feature>
<feature type="compositionally biased region" description="Low complexity" evidence="1">
    <location>
        <begin position="71"/>
        <end position="82"/>
    </location>
</feature>
<feature type="region of interest" description="Disordered" evidence="1">
    <location>
        <begin position="1"/>
        <end position="97"/>
    </location>
</feature>
<keyword evidence="3" id="KW-1185">Reference proteome</keyword>
<reference evidence="2 3" key="1">
    <citation type="journal article" date="2010" name="Nature">
        <title>The Ectocarpus genome and the independent evolution of multicellularity in brown algae.</title>
        <authorList>
            <person name="Cock J.M."/>
            <person name="Sterck L."/>
            <person name="Rouze P."/>
            <person name="Scornet D."/>
            <person name="Allen A.E."/>
            <person name="Amoutzias G."/>
            <person name="Anthouard V."/>
            <person name="Artiguenave F."/>
            <person name="Aury J.M."/>
            <person name="Badger J.H."/>
            <person name="Beszteri B."/>
            <person name="Billiau K."/>
            <person name="Bonnet E."/>
            <person name="Bothwell J.H."/>
            <person name="Bowler C."/>
            <person name="Boyen C."/>
            <person name="Brownlee C."/>
            <person name="Carrano C.J."/>
            <person name="Charrier B."/>
            <person name="Cho G.Y."/>
            <person name="Coelho S.M."/>
            <person name="Collen J."/>
            <person name="Corre E."/>
            <person name="Da Silva C."/>
            <person name="Delage L."/>
            <person name="Delaroque N."/>
            <person name="Dittami S.M."/>
            <person name="Doulbeau S."/>
            <person name="Elias M."/>
            <person name="Farnham G."/>
            <person name="Gachon C.M."/>
            <person name="Gschloessl B."/>
            <person name="Heesch S."/>
            <person name="Jabbari K."/>
            <person name="Jubin C."/>
            <person name="Kawai H."/>
            <person name="Kimura K."/>
            <person name="Kloareg B."/>
            <person name="Kupper F.C."/>
            <person name="Lang D."/>
            <person name="Le Bail A."/>
            <person name="Leblanc C."/>
            <person name="Lerouge P."/>
            <person name="Lohr M."/>
            <person name="Lopez P.J."/>
            <person name="Martens C."/>
            <person name="Maumus F."/>
            <person name="Michel G."/>
            <person name="Miranda-Saavedra D."/>
            <person name="Morales J."/>
            <person name="Moreau H."/>
            <person name="Motomura T."/>
            <person name="Nagasato C."/>
            <person name="Napoli C.A."/>
            <person name="Nelson D.R."/>
            <person name="Nyvall-Collen P."/>
            <person name="Peters A.F."/>
            <person name="Pommier C."/>
            <person name="Potin P."/>
            <person name="Poulain J."/>
            <person name="Quesneville H."/>
            <person name="Read B."/>
            <person name="Rensing S.A."/>
            <person name="Ritter A."/>
            <person name="Rousvoal S."/>
            <person name="Samanta M."/>
            <person name="Samson G."/>
            <person name="Schroeder D.C."/>
            <person name="Segurens B."/>
            <person name="Strittmatter M."/>
            <person name="Tonon T."/>
            <person name="Tregear J.W."/>
            <person name="Valentin K."/>
            <person name="von Dassow P."/>
            <person name="Yamagishi T."/>
            <person name="Van de Peer Y."/>
            <person name="Wincker P."/>
        </authorList>
    </citation>
    <scope>NUCLEOTIDE SEQUENCE [LARGE SCALE GENOMIC DNA]</scope>
    <source>
        <strain evidence="3">Ec32 / CCAP1310/4</strain>
    </source>
</reference>
<dbReference type="EMBL" id="FN649751">
    <property type="protein sequence ID" value="CBJ27937.1"/>
    <property type="molecule type" value="Genomic_DNA"/>
</dbReference>
<gene>
    <name evidence="2" type="ORF">Esi_0087_0075</name>
</gene>
<proteinExistence type="predicted"/>
<feature type="compositionally biased region" description="Basic and acidic residues" evidence="1">
    <location>
        <begin position="1"/>
        <end position="10"/>
    </location>
</feature>
<dbReference type="AlphaFoldDB" id="D7G874"/>
<dbReference type="InParanoid" id="D7G874"/>
<evidence type="ECO:0000313" key="3">
    <source>
        <dbReference type="Proteomes" id="UP000002630"/>
    </source>
</evidence>
<evidence type="ECO:0000256" key="1">
    <source>
        <dbReference type="SAM" id="MobiDB-lite"/>
    </source>
</evidence>
<sequence>MRCTDRKGREEAEEEDGERRVISVDHHECVAPHQSPCRAPADKKTASTPNDGVLEALSVNGRAPKGGHRTPSSLRPSPLERSAGILQPREAGARPRTRSAWATLMEGQLRTPGGHHSIVGAWVLDLSRSDTMELFLRIHGMPEKHIREHVSAETLHGGFNVVGLGEDTITIHKRTCTNCYTERSYTLDEEKVKYNEVTRTRVSEVLSVPCSGPTGFVRSANCSTAGGRDNVHMLETRHVVEGGLAHTQEIRLHNLTTGEDCVTNRVWMRVPMTEEHQAALGPL</sequence>
<protein>
    <submittedName>
        <fullName evidence="2">Uncharacterized protein</fullName>
    </submittedName>
</protein>
<name>D7G874_ECTSI</name>
<dbReference type="Proteomes" id="UP000002630">
    <property type="component" value="Linkage Group LG26"/>
</dbReference>
<dbReference type="EMBL" id="FN649107">
    <property type="protein sequence ID" value="CBJ27937.1"/>
    <property type="molecule type" value="Genomic_DNA"/>
</dbReference>
<accession>D7G874</accession>